<keyword evidence="9" id="KW-0090">Biological rhythms</keyword>
<dbReference type="AlphaFoldDB" id="A0A0B6ZHS4"/>
<dbReference type="FunFam" id="2.60.120.650:FF:000061">
    <property type="entry name" value="Glucosamine 6-phosphate N-acetyltransferase"/>
    <property type="match status" value="1"/>
</dbReference>
<protein>
    <recommendedName>
        <fullName evidence="13">JmjC domain-containing protein 5</fullName>
    </recommendedName>
</protein>
<evidence type="ECO:0000313" key="15">
    <source>
        <dbReference type="EMBL" id="CEK68088.1"/>
    </source>
</evidence>
<dbReference type="InterPro" id="IPR056520">
    <property type="entry name" value="ARM_KDM8_N"/>
</dbReference>
<evidence type="ECO:0000256" key="12">
    <source>
        <dbReference type="ARBA" id="ARBA00023306"/>
    </source>
</evidence>
<organism evidence="15">
    <name type="scientific">Arion vulgaris</name>
    <dbReference type="NCBI Taxonomy" id="1028688"/>
    <lineage>
        <taxon>Eukaryota</taxon>
        <taxon>Metazoa</taxon>
        <taxon>Spiralia</taxon>
        <taxon>Lophotrochozoa</taxon>
        <taxon>Mollusca</taxon>
        <taxon>Gastropoda</taxon>
        <taxon>Heterobranchia</taxon>
        <taxon>Euthyneura</taxon>
        <taxon>Panpulmonata</taxon>
        <taxon>Eupulmonata</taxon>
        <taxon>Stylommatophora</taxon>
        <taxon>Helicina</taxon>
        <taxon>Arionoidea</taxon>
        <taxon>Arionidae</taxon>
        <taxon>Arion</taxon>
    </lineage>
</organism>
<evidence type="ECO:0000256" key="5">
    <source>
        <dbReference type="ARBA" id="ARBA00022964"/>
    </source>
</evidence>
<evidence type="ECO:0000256" key="3">
    <source>
        <dbReference type="ARBA" id="ARBA00022723"/>
    </source>
</evidence>
<proteinExistence type="predicted"/>
<keyword evidence="11" id="KW-0539">Nucleus</keyword>
<keyword evidence="5" id="KW-0223">Dioxygenase</keyword>
<reference evidence="15" key="1">
    <citation type="submission" date="2014-12" db="EMBL/GenBank/DDBJ databases">
        <title>Insight into the proteome of Arion vulgaris.</title>
        <authorList>
            <person name="Aradska J."/>
            <person name="Bulat T."/>
            <person name="Smidak R."/>
            <person name="Sarate P."/>
            <person name="Gangsoo J."/>
            <person name="Sialana F."/>
            <person name="Bilban M."/>
            <person name="Lubec G."/>
        </authorList>
    </citation>
    <scope>NUCLEOTIDE SEQUENCE</scope>
    <source>
        <tissue evidence="15">Skin</tissue>
    </source>
</reference>
<name>A0A0B6ZHS4_9EUPU</name>
<comment type="cofactor">
    <cofactor evidence="1">
        <name>Fe(2+)</name>
        <dbReference type="ChEBI" id="CHEBI:29033"/>
    </cofactor>
</comment>
<keyword evidence="12" id="KW-0131">Cell cycle</keyword>
<evidence type="ECO:0000256" key="7">
    <source>
        <dbReference type="ARBA" id="ARBA00023004"/>
    </source>
</evidence>
<evidence type="ECO:0000256" key="2">
    <source>
        <dbReference type="ARBA" id="ARBA00004123"/>
    </source>
</evidence>
<dbReference type="InterPro" id="IPR041667">
    <property type="entry name" value="Cupin_8"/>
</dbReference>
<gene>
    <name evidence="15" type="primary">ORF65014</name>
</gene>
<dbReference type="Pfam" id="PF24472">
    <property type="entry name" value="ARM_KDM8_N"/>
    <property type="match status" value="1"/>
</dbReference>
<dbReference type="SMART" id="SM00558">
    <property type="entry name" value="JmjC"/>
    <property type="match status" value="1"/>
</dbReference>
<keyword evidence="4" id="KW-0156">Chromatin regulator</keyword>
<comment type="subcellular location">
    <subcellularLocation>
        <location evidence="2">Nucleus</location>
    </subcellularLocation>
</comment>
<feature type="domain" description="JmjC" evidence="14">
    <location>
        <begin position="364"/>
        <end position="507"/>
    </location>
</feature>
<dbReference type="GO" id="GO:0051864">
    <property type="term" value="F:histone H3K36 demethylase activity"/>
    <property type="evidence" value="ECO:0007669"/>
    <property type="project" value="TreeGrafter"/>
</dbReference>
<keyword evidence="3" id="KW-0479">Metal-binding</keyword>
<keyword evidence="10" id="KW-0804">Transcription</keyword>
<sequence length="507" mass="57307">MEQQSKTEAKMMHTAPVMKLLPARPDDLLNVIGDMTCISSSFTSQLNDAANSLYKKNYARSLDLCESLLDKVWEELNTGYWKDVPLCWRQAYSVISVMKALNLSALLSDISRNIDHMTILKTCDMGLLMGSPILNNVLARMSREFQQAFGILGQFRKVDMSGDDIQISCQAENNSSNQNSSPTKKVKLNAVDSSCDEVIKCSVINRQLSSSNSEDIISSNKSLHMEAETITRKEDIDAESELVDSYCSNLSERLQETSSVPLPPKIESQTTHDISQCSCPSVQMFQAMFMDLGHPVVITDAIGYWPALTTRRWSLDYLRSVAGCRTVPVEIGTRYTEDSWTQKLMTINEMIDTYITNPEANTKAYLAQHQLFDQVWELRDDISVPVYCCLGEDEDVDINAWFGPAGTISPLHQDPKHNFLCQVMGKKYVRLYSDEHTDSVYPHPTLLLHNTSQIDLDSPDLTQFPNFSSIPCLECILRPGDMLYIPPGHWHYVKSLSVSFSVSFWWH</sequence>
<evidence type="ECO:0000256" key="9">
    <source>
        <dbReference type="ARBA" id="ARBA00023108"/>
    </source>
</evidence>
<dbReference type="GO" id="GO:0005634">
    <property type="term" value="C:nucleus"/>
    <property type="evidence" value="ECO:0007669"/>
    <property type="project" value="UniProtKB-SubCell"/>
</dbReference>
<evidence type="ECO:0000259" key="14">
    <source>
        <dbReference type="PROSITE" id="PS51184"/>
    </source>
</evidence>
<evidence type="ECO:0000256" key="10">
    <source>
        <dbReference type="ARBA" id="ARBA00023163"/>
    </source>
</evidence>
<dbReference type="Gene3D" id="2.60.120.650">
    <property type="entry name" value="Cupin"/>
    <property type="match status" value="1"/>
</dbReference>
<dbReference type="PANTHER" id="PTHR12461">
    <property type="entry name" value="HYPOXIA-INDUCIBLE FACTOR 1 ALPHA INHIBITOR-RELATED"/>
    <property type="match status" value="1"/>
</dbReference>
<dbReference type="GO" id="GO:0046872">
    <property type="term" value="F:metal ion binding"/>
    <property type="evidence" value="ECO:0007669"/>
    <property type="project" value="UniProtKB-KW"/>
</dbReference>
<evidence type="ECO:0000256" key="1">
    <source>
        <dbReference type="ARBA" id="ARBA00001954"/>
    </source>
</evidence>
<keyword evidence="7" id="KW-0408">Iron</keyword>
<keyword evidence="6" id="KW-0560">Oxidoreductase</keyword>
<dbReference type="PROSITE" id="PS51184">
    <property type="entry name" value="JMJC"/>
    <property type="match status" value="1"/>
</dbReference>
<dbReference type="EMBL" id="HACG01021223">
    <property type="protein sequence ID" value="CEK68088.1"/>
    <property type="molecule type" value="Transcribed_RNA"/>
</dbReference>
<dbReference type="GO" id="GO:0048511">
    <property type="term" value="P:rhythmic process"/>
    <property type="evidence" value="ECO:0007669"/>
    <property type="project" value="UniProtKB-KW"/>
</dbReference>
<evidence type="ECO:0000256" key="4">
    <source>
        <dbReference type="ARBA" id="ARBA00022853"/>
    </source>
</evidence>
<evidence type="ECO:0000256" key="13">
    <source>
        <dbReference type="ARBA" id="ARBA00049800"/>
    </source>
</evidence>
<dbReference type="SUPFAM" id="SSF51197">
    <property type="entry name" value="Clavaminate synthase-like"/>
    <property type="match status" value="1"/>
</dbReference>
<dbReference type="PANTHER" id="PTHR12461:SF106">
    <property type="entry name" value="BIFUNCTIONAL PEPTIDASE AND ARGINYL-HYDROXYLASE JMJD5"/>
    <property type="match status" value="1"/>
</dbReference>
<accession>A0A0B6ZHS4</accession>
<keyword evidence="8" id="KW-0805">Transcription regulation</keyword>
<evidence type="ECO:0000256" key="11">
    <source>
        <dbReference type="ARBA" id="ARBA00023242"/>
    </source>
</evidence>
<dbReference type="Pfam" id="PF13621">
    <property type="entry name" value="Cupin_8"/>
    <property type="match status" value="1"/>
</dbReference>
<evidence type="ECO:0000256" key="8">
    <source>
        <dbReference type="ARBA" id="ARBA00023015"/>
    </source>
</evidence>
<evidence type="ECO:0000256" key="6">
    <source>
        <dbReference type="ARBA" id="ARBA00023002"/>
    </source>
</evidence>
<dbReference type="InterPro" id="IPR003347">
    <property type="entry name" value="JmjC_dom"/>
</dbReference>